<dbReference type="AlphaFoldDB" id="A0ABC8UJK8"/>
<evidence type="ECO:0000313" key="4">
    <source>
        <dbReference type="EMBL" id="CAK9181233.1"/>
    </source>
</evidence>
<gene>
    <name evidence="4" type="ORF">ILEXP_LOCUS51285</name>
</gene>
<dbReference type="PANTHER" id="PTHR10795">
    <property type="entry name" value="PROPROTEIN CONVERTASE SUBTILISIN/KEXIN"/>
    <property type="match status" value="1"/>
</dbReference>
<organism evidence="4 5">
    <name type="scientific">Ilex paraguariensis</name>
    <name type="common">yerba mate</name>
    <dbReference type="NCBI Taxonomy" id="185542"/>
    <lineage>
        <taxon>Eukaryota</taxon>
        <taxon>Viridiplantae</taxon>
        <taxon>Streptophyta</taxon>
        <taxon>Embryophyta</taxon>
        <taxon>Tracheophyta</taxon>
        <taxon>Spermatophyta</taxon>
        <taxon>Magnoliopsida</taxon>
        <taxon>eudicotyledons</taxon>
        <taxon>Gunneridae</taxon>
        <taxon>Pentapetalae</taxon>
        <taxon>asterids</taxon>
        <taxon>campanulids</taxon>
        <taxon>Aquifoliales</taxon>
        <taxon>Aquifoliaceae</taxon>
        <taxon>Ilex</taxon>
    </lineage>
</organism>
<dbReference type="InterPro" id="IPR045051">
    <property type="entry name" value="SBT"/>
</dbReference>
<dbReference type="Pfam" id="PF17766">
    <property type="entry name" value="fn3_6"/>
    <property type="match status" value="1"/>
</dbReference>
<evidence type="ECO:0000256" key="1">
    <source>
        <dbReference type="ARBA" id="ARBA00011073"/>
    </source>
</evidence>
<name>A0ABC8UJK8_9AQUA</name>
<comment type="similarity">
    <text evidence="1">Belongs to the peptidase S8 family.</text>
</comment>
<evidence type="ECO:0000259" key="3">
    <source>
        <dbReference type="Pfam" id="PF17766"/>
    </source>
</evidence>
<comment type="caution">
    <text evidence="4">The sequence shown here is derived from an EMBL/GenBank/DDBJ whole genome shotgun (WGS) entry which is preliminary data.</text>
</comment>
<keyword evidence="5" id="KW-1185">Reference proteome</keyword>
<proteinExistence type="inferred from homology"/>
<dbReference type="Gene3D" id="2.60.40.2310">
    <property type="match status" value="1"/>
</dbReference>
<accession>A0ABC8UJK8</accession>
<reference evidence="4 5" key="1">
    <citation type="submission" date="2024-02" db="EMBL/GenBank/DDBJ databases">
        <authorList>
            <person name="Vignale AGUSTIN F."/>
            <person name="Sosa J E."/>
            <person name="Modenutti C."/>
        </authorList>
    </citation>
    <scope>NUCLEOTIDE SEQUENCE [LARGE SCALE GENOMIC DNA]</scope>
</reference>
<dbReference type="Proteomes" id="UP001642360">
    <property type="component" value="Unassembled WGS sequence"/>
</dbReference>
<evidence type="ECO:0000256" key="2">
    <source>
        <dbReference type="ARBA" id="ARBA00022729"/>
    </source>
</evidence>
<sequence length="149" mass="16250">MTTADILDNVNDPIIDMITRVAGTPLDFGGGHVDPNKAMDPGFVYDIQNNNNTTSYTFKRVLTNVVDSSSVHRAVVTAPSGMKVVVQPATISFLKKSSTANFSLTVDIDLGLRPPSDYIGNYGYLSWHEENGKHVMTSPIASALHLKRR</sequence>
<protein>
    <recommendedName>
        <fullName evidence="3">Subtilisin-like protease fibronectin type-III domain-containing protein</fullName>
    </recommendedName>
</protein>
<evidence type="ECO:0000313" key="5">
    <source>
        <dbReference type="Proteomes" id="UP001642360"/>
    </source>
</evidence>
<dbReference type="EMBL" id="CAUOFW020007969">
    <property type="protein sequence ID" value="CAK9181233.1"/>
    <property type="molecule type" value="Genomic_DNA"/>
</dbReference>
<feature type="domain" description="Subtilisin-like protease fibronectin type-III" evidence="3">
    <location>
        <begin position="43"/>
        <end position="141"/>
    </location>
</feature>
<keyword evidence="2" id="KW-0732">Signal</keyword>
<dbReference type="InterPro" id="IPR041469">
    <property type="entry name" value="Subtilisin-like_FN3"/>
</dbReference>